<feature type="region of interest" description="Disordered" evidence="1">
    <location>
        <begin position="149"/>
        <end position="173"/>
    </location>
</feature>
<dbReference type="Proteomes" id="UP001138997">
    <property type="component" value="Unassembled WGS sequence"/>
</dbReference>
<feature type="compositionally biased region" description="Gly residues" evidence="1">
    <location>
        <begin position="155"/>
        <end position="167"/>
    </location>
</feature>
<evidence type="ECO:0000256" key="1">
    <source>
        <dbReference type="SAM" id="MobiDB-lite"/>
    </source>
</evidence>
<feature type="region of interest" description="Disordered" evidence="1">
    <location>
        <begin position="95"/>
        <end position="126"/>
    </location>
</feature>
<dbReference type="EMBL" id="JAJOMB010000019">
    <property type="protein sequence ID" value="MCD5314990.1"/>
    <property type="molecule type" value="Genomic_DNA"/>
</dbReference>
<organism evidence="2 3">
    <name type="scientific">Kineosporia babensis</name>
    <dbReference type="NCBI Taxonomy" id="499548"/>
    <lineage>
        <taxon>Bacteria</taxon>
        <taxon>Bacillati</taxon>
        <taxon>Actinomycetota</taxon>
        <taxon>Actinomycetes</taxon>
        <taxon>Kineosporiales</taxon>
        <taxon>Kineosporiaceae</taxon>
        <taxon>Kineosporia</taxon>
    </lineage>
</organism>
<evidence type="ECO:0000313" key="3">
    <source>
        <dbReference type="Proteomes" id="UP001138997"/>
    </source>
</evidence>
<comment type="caution">
    <text evidence="2">The sequence shown here is derived from an EMBL/GenBank/DDBJ whole genome shotgun (WGS) entry which is preliminary data.</text>
</comment>
<sequence>MGTSEYNLRIAKNGDLNGTYTYDNSQTITRIDGAVYATASAADMSQLMPHLEYLSLPDDGWVRLGSAGVNEERYGVLPSASPAATAETIQAALEDPGTDFAPDPIDDDSFSDLNTDSPAEDTENTMVEVGDVRAWVASTPRGRIYVSPRSAHRAGAGGGLPGPGGCFRPGHAR</sequence>
<gene>
    <name evidence="2" type="ORF">LR394_29210</name>
</gene>
<evidence type="ECO:0000313" key="2">
    <source>
        <dbReference type="EMBL" id="MCD5314990.1"/>
    </source>
</evidence>
<name>A0A9X1NJ30_9ACTN</name>
<protein>
    <submittedName>
        <fullName evidence="2">Uncharacterized protein</fullName>
    </submittedName>
</protein>
<accession>A0A9X1NJ30</accession>
<reference evidence="2" key="1">
    <citation type="submission" date="2021-11" db="EMBL/GenBank/DDBJ databases">
        <title>Streptomyces corallinus and Kineosporia corallina sp. nov., two new coral-derived marine actinobacteria.</title>
        <authorList>
            <person name="Buangrab K."/>
            <person name="Sutthacheep M."/>
            <person name="Yeemin T."/>
            <person name="Harunari E."/>
            <person name="Igarashi Y."/>
            <person name="Sripreechasak P."/>
            <person name="Kanchanasin P."/>
            <person name="Tanasupawat S."/>
            <person name="Phongsopitanun W."/>
        </authorList>
    </citation>
    <scope>NUCLEOTIDE SEQUENCE</scope>
    <source>
        <strain evidence="2">JCM 31032</strain>
    </source>
</reference>
<dbReference type="AlphaFoldDB" id="A0A9X1NJ30"/>
<proteinExistence type="predicted"/>
<dbReference type="RefSeq" id="WP_231447796.1">
    <property type="nucleotide sequence ID" value="NZ_JAJOMB010000019.1"/>
</dbReference>
<keyword evidence="3" id="KW-1185">Reference proteome</keyword>